<reference evidence="8" key="1">
    <citation type="submission" date="2016-08" db="EMBL/GenBank/DDBJ databases">
        <authorList>
            <person name="Varghese N."/>
            <person name="Submissions Spin"/>
        </authorList>
    </citation>
    <scope>NUCLEOTIDE SEQUENCE [LARGE SCALE GENOMIC DNA]</scope>
    <source>
        <strain evidence="8">HAMBI 2971</strain>
    </source>
</reference>
<dbReference type="OrthoDB" id="7914031at2"/>
<dbReference type="InterPro" id="IPR010432">
    <property type="entry name" value="RDD"/>
</dbReference>
<evidence type="ECO:0000256" key="2">
    <source>
        <dbReference type="ARBA" id="ARBA00022692"/>
    </source>
</evidence>
<dbReference type="EMBL" id="FMAH01000048">
    <property type="protein sequence ID" value="SCB45272.1"/>
    <property type="molecule type" value="Genomic_DNA"/>
</dbReference>
<dbReference type="Proteomes" id="UP000199435">
    <property type="component" value="Unassembled WGS sequence"/>
</dbReference>
<dbReference type="AlphaFoldDB" id="A0A1C3WZ27"/>
<dbReference type="Pfam" id="PF06271">
    <property type="entry name" value="RDD"/>
    <property type="match status" value="1"/>
</dbReference>
<proteinExistence type="predicted"/>
<keyword evidence="3 5" id="KW-1133">Transmembrane helix</keyword>
<evidence type="ECO:0000256" key="3">
    <source>
        <dbReference type="ARBA" id="ARBA00022989"/>
    </source>
</evidence>
<dbReference type="STRING" id="411945.GA0061102_10482"/>
<keyword evidence="8" id="KW-1185">Reference proteome</keyword>
<evidence type="ECO:0000256" key="5">
    <source>
        <dbReference type="SAM" id="Phobius"/>
    </source>
</evidence>
<evidence type="ECO:0000256" key="1">
    <source>
        <dbReference type="ARBA" id="ARBA00004141"/>
    </source>
</evidence>
<dbReference type="RefSeq" id="WP_092855069.1">
    <property type="nucleotide sequence ID" value="NZ_FMAH01000048.1"/>
</dbReference>
<name>A0A1C3WZ27_9HYPH</name>
<keyword evidence="4 5" id="KW-0472">Membrane</keyword>
<evidence type="ECO:0000313" key="8">
    <source>
        <dbReference type="Proteomes" id="UP000199435"/>
    </source>
</evidence>
<dbReference type="GO" id="GO:0016020">
    <property type="term" value="C:membrane"/>
    <property type="evidence" value="ECO:0007669"/>
    <property type="project" value="UniProtKB-SubCell"/>
</dbReference>
<gene>
    <name evidence="7" type="ORF">GA0061102_10482</name>
</gene>
<protein>
    <submittedName>
        <fullName evidence="7">RDD family protein</fullName>
    </submittedName>
</protein>
<feature type="domain" description="RDD" evidence="6">
    <location>
        <begin position="17"/>
        <end position="242"/>
    </location>
</feature>
<evidence type="ECO:0000259" key="6">
    <source>
        <dbReference type="Pfam" id="PF06271"/>
    </source>
</evidence>
<evidence type="ECO:0000256" key="4">
    <source>
        <dbReference type="ARBA" id="ARBA00023136"/>
    </source>
</evidence>
<accession>A0A1C3WZ27</accession>
<feature type="transmembrane region" description="Helical" evidence="5">
    <location>
        <begin position="22"/>
        <end position="46"/>
    </location>
</feature>
<feature type="transmembrane region" description="Helical" evidence="5">
    <location>
        <begin position="190"/>
        <end position="209"/>
    </location>
</feature>
<organism evidence="7 8">
    <name type="scientific">Rhizobium miluonense</name>
    <dbReference type="NCBI Taxonomy" id="411945"/>
    <lineage>
        <taxon>Bacteria</taxon>
        <taxon>Pseudomonadati</taxon>
        <taxon>Pseudomonadota</taxon>
        <taxon>Alphaproteobacteria</taxon>
        <taxon>Hyphomicrobiales</taxon>
        <taxon>Rhizobiaceae</taxon>
        <taxon>Rhizobium/Agrobacterium group</taxon>
        <taxon>Rhizobium</taxon>
    </lineage>
</organism>
<evidence type="ECO:0000313" key="7">
    <source>
        <dbReference type="EMBL" id="SCB45272.1"/>
    </source>
</evidence>
<keyword evidence="2 5" id="KW-0812">Transmembrane</keyword>
<comment type="subcellular location">
    <subcellularLocation>
        <location evidence="1">Membrane</location>
        <topology evidence="1">Multi-pass membrane protein</topology>
    </subcellularLocation>
</comment>
<feature type="transmembrane region" description="Helical" evidence="5">
    <location>
        <begin position="229"/>
        <end position="255"/>
    </location>
</feature>
<sequence length="277" mass="30843">MSFAASDHQTASLPPRHFWRRLGACLIDIIIFRIALIIIFLAISAVTSWDVALPYLRNQRCEAITSGPLIPKVETDWPLQPGETRTNKLCQVSWLGSKGYKIFVSSVASQQGTTNWTHSVYLPVDDNGNPLDTDVADRPSSNVALLILPFAFAYLSANGRRTLGKRLLSLRVKTTDNGTLPLGLAIKRELFKFLPVILPAILGLISLVLPPSMPTIEQLIQQVRDPNLFTAGGMLSLIGVLTPLLFVFAAIWWLYPLIVWHGQTFYDRFCDTKVVKD</sequence>